<sequence length="67" mass="7693">MHSSATDHLSPRAVRLLQSVMSGKKSLMPMFDDDDKKWSSPHGKKTIMKKMVRPKPRWLKIRKGCDG</sequence>
<protein>
    <submittedName>
        <fullName evidence="1">Uncharacterized protein</fullName>
    </submittedName>
</protein>
<dbReference type="EMBL" id="JBBWWR010000010">
    <property type="protein sequence ID" value="KAK8960959.1"/>
    <property type="molecule type" value="Genomic_DNA"/>
</dbReference>
<proteinExistence type="predicted"/>
<accession>A0ABR2M9W2</accession>
<comment type="caution">
    <text evidence="1">The sequence shown here is derived from an EMBL/GenBank/DDBJ whole genome shotgun (WGS) entry which is preliminary data.</text>
</comment>
<name>A0ABR2M9W2_9ASPA</name>
<evidence type="ECO:0000313" key="2">
    <source>
        <dbReference type="Proteomes" id="UP001412067"/>
    </source>
</evidence>
<organism evidence="1 2">
    <name type="scientific">Platanthera guangdongensis</name>
    <dbReference type="NCBI Taxonomy" id="2320717"/>
    <lineage>
        <taxon>Eukaryota</taxon>
        <taxon>Viridiplantae</taxon>
        <taxon>Streptophyta</taxon>
        <taxon>Embryophyta</taxon>
        <taxon>Tracheophyta</taxon>
        <taxon>Spermatophyta</taxon>
        <taxon>Magnoliopsida</taxon>
        <taxon>Liliopsida</taxon>
        <taxon>Asparagales</taxon>
        <taxon>Orchidaceae</taxon>
        <taxon>Orchidoideae</taxon>
        <taxon>Orchideae</taxon>
        <taxon>Orchidinae</taxon>
        <taxon>Platanthera</taxon>
    </lineage>
</organism>
<dbReference type="Proteomes" id="UP001412067">
    <property type="component" value="Unassembled WGS sequence"/>
</dbReference>
<gene>
    <name evidence="1" type="ORF">KSP40_PGU014588</name>
</gene>
<evidence type="ECO:0000313" key="1">
    <source>
        <dbReference type="EMBL" id="KAK8960959.1"/>
    </source>
</evidence>
<keyword evidence="2" id="KW-1185">Reference proteome</keyword>
<reference evidence="1 2" key="1">
    <citation type="journal article" date="2022" name="Nat. Plants">
        <title>Genomes of leafy and leafless Platanthera orchids illuminate the evolution of mycoheterotrophy.</title>
        <authorList>
            <person name="Li M.H."/>
            <person name="Liu K.W."/>
            <person name="Li Z."/>
            <person name="Lu H.C."/>
            <person name="Ye Q.L."/>
            <person name="Zhang D."/>
            <person name="Wang J.Y."/>
            <person name="Li Y.F."/>
            <person name="Zhong Z.M."/>
            <person name="Liu X."/>
            <person name="Yu X."/>
            <person name="Liu D.K."/>
            <person name="Tu X.D."/>
            <person name="Liu B."/>
            <person name="Hao Y."/>
            <person name="Liao X.Y."/>
            <person name="Jiang Y.T."/>
            <person name="Sun W.H."/>
            <person name="Chen J."/>
            <person name="Chen Y.Q."/>
            <person name="Ai Y."/>
            <person name="Zhai J.W."/>
            <person name="Wu S.S."/>
            <person name="Zhou Z."/>
            <person name="Hsiao Y.Y."/>
            <person name="Wu W.L."/>
            <person name="Chen Y.Y."/>
            <person name="Lin Y.F."/>
            <person name="Hsu J.L."/>
            <person name="Li C.Y."/>
            <person name="Wang Z.W."/>
            <person name="Zhao X."/>
            <person name="Zhong W.Y."/>
            <person name="Ma X.K."/>
            <person name="Ma L."/>
            <person name="Huang J."/>
            <person name="Chen G.Z."/>
            <person name="Huang M.Z."/>
            <person name="Huang L."/>
            <person name="Peng D.H."/>
            <person name="Luo Y.B."/>
            <person name="Zou S.Q."/>
            <person name="Chen S.P."/>
            <person name="Lan S."/>
            <person name="Tsai W.C."/>
            <person name="Van de Peer Y."/>
            <person name="Liu Z.J."/>
        </authorList>
    </citation>
    <scope>NUCLEOTIDE SEQUENCE [LARGE SCALE GENOMIC DNA]</scope>
    <source>
        <strain evidence="1">Lor288</strain>
    </source>
</reference>